<organism evidence="2 3">
    <name type="scientific">Dawidia soli</name>
    <dbReference type="NCBI Taxonomy" id="2782352"/>
    <lineage>
        <taxon>Bacteria</taxon>
        <taxon>Pseudomonadati</taxon>
        <taxon>Bacteroidota</taxon>
        <taxon>Cytophagia</taxon>
        <taxon>Cytophagales</taxon>
        <taxon>Chryseotaleaceae</taxon>
        <taxon>Dawidia</taxon>
    </lineage>
</organism>
<reference evidence="2 3" key="1">
    <citation type="submission" date="2021-05" db="EMBL/GenBank/DDBJ databases">
        <title>A Polyphasic approach of four new species of the genus Ohtaekwangia: Ohtaekwangia histidinii sp. nov., Ohtaekwangia cretensis sp. nov., Ohtaekwangia indiensis sp. nov., Ohtaekwangia reichenbachii sp. nov. from diverse environment.</title>
        <authorList>
            <person name="Octaviana S."/>
        </authorList>
    </citation>
    <scope>NUCLEOTIDE SEQUENCE [LARGE SCALE GENOMIC DNA]</scope>
    <source>
        <strain evidence="2 3">PWU37</strain>
    </source>
</reference>
<dbReference type="PROSITE" id="PS51257">
    <property type="entry name" value="PROKAR_LIPOPROTEIN"/>
    <property type="match status" value="1"/>
</dbReference>
<dbReference type="AlphaFoldDB" id="A0AAP2GJC7"/>
<comment type="caution">
    <text evidence="2">The sequence shown here is derived from an EMBL/GenBank/DDBJ whole genome shotgun (WGS) entry which is preliminary data.</text>
</comment>
<dbReference type="Proteomes" id="UP001319180">
    <property type="component" value="Unassembled WGS sequence"/>
</dbReference>
<dbReference type="RefSeq" id="WP_254092497.1">
    <property type="nucleotide sequence ID" value="NZ_JAHESC010000038.1"/>
</dbReference>
<gene>
    <name evidence="2" type="ORF">KK078_22080</name>
</gene>
<name>A0AAP2GJC7_9BACT</name>
<evidence type="ECO:0000256" key="1">
    <source>
        <dbReference type="SAM" id="SignalP"/>
    </source>
</evidence>
<dbReference type="EMBL" id="JAHESC010000038">
    <property type="protein sequence ID" value="MBT1689271.1"/>
    <property type="molecule type" value="Genomic_DNA"/>
</dbReference>
<feature type="signal peptide" evidence="1">
    <location>
        <begin position="1"/>
        <end position="22"/>
    </location>
</feature>
<proteinExistence type="predicted"/>
<evidence type="ECO:0000313" key="3">
    <source>
        <dbReference type="Proteomes" id="UP001319180"/>
    </source>
</evidence>
<accession>A0AAP2GJC7</accession>
<sequence>MRKFDSYRRVMLSLTVVGMLAAACDDNDEIAVDPNAEFDVVLDVPSETNEDVTVTSSQGSITAKVHFTSTDKSMKRLYITENVGGQGEEIYEPKEDIDLKADGSIDLTGKNDEDFEFQFELPVPSGITAGTVVYKFWTTTGNGDFRDVNQRLAVGPATITLVYGSGTNEEADVKTYNDLTLAAPLGDGSSETFVSLLDGEIYRIDQGVEFVSYWDFGYVYLMGEDKHATLTSSYDYLTEVVNIPVVASTTKEELNKTYFATTTMSSEDFDAVDESDDLANLAVSNQSAQTVSFLEVGDVVAFQTQYGKKGLIRIDDIAPGNGSDDWMKIDIKVQP</sequence>
<evidence type="ECO:0000313" key="2">
    <source>
        <dbReference type="EMBL" id="MBT1689271.1"/>
    </source>
</evidence>
<keyword evidence="1" id="KW-0732">Signal</keyword>
<protein>
    <submittedName>
        <fullName evidence="2">Uncharacterized protein</fullName>
    </submittedName>
</protein>
<feature type="chain" id="PRO_5042858276" evidence="1">
    <location>
        <begin position="23"/>
        <end position="335"/>
    </location>
</feature>
<keyword evidence="3" id="KW-1185">Reference proteome</keyword>